<feature type="transmembrane region" description="Helical" evidence="12">
    <location>
        <begin position="145"/>
        <end position="163"/>
    </location>
</feature>
<dbReference type="Proteomes" id="UP001425155">
    <property type="component" value="Unassembled WGS sequence"/>
</dbReference>
<evidence type="ECO:0000256" key="2">
    <source>
        <dbReference type="ARBA" id="ARBA00007019"/>
    </source>
</evidence>
<evidence type="ECO:0000259" key="14">
    <source>
        <dbReference type="Pfam" id="PF22776"/>
    </source>
</evidence>
<comment type="function">
    <text evidence="12">Transport of potassium into the cell. Likely operates as a K(+):H(+) symporter.</text>
</comment>
<evidence type="ECO:0000256" key="11">
    <source>
        <dbReference type="ARBA" id="ARBA00023136"/>
    </source>
</evidence>
<evidence type="ECO:0000256" key="1">
    <source>
        <dbReference type="ARBA" id="ARBA00004141"/>
    </source>
</evidence>
<protein>
    <recommendedName>
        <fullName evidence="12">Probable potassium transport system protein Kup</fullName>
    </recommendedName>
</protein>
<evidence type="ECO:0000256" key="3">
    <source>
        <dbReference type="ARBA" id="ARBA00022448"/>
    </source>
</evidence>
<feature type="transmembrane region" description="Helical" evidence="12">
    <location>
        <begin position="175"/>
        <end position="195"/>
    </location>
</feature>
<gene>
    <name evidence="12" type="primary">kup</name>
    <name evidence="15" type="ORF">WJX64_06880</name>
</gene>
<keyword evidence="9 12" id="KW-1133">Transmembrane helix</keyword>
<dbReference type="Pfam" id="PF22776">
    <property type="entry name" value="K_trans_C"/>
    <property type="match status" value="1"/>
</dbReference>
<evidence type="ECO:0000256" key="4">
    <source>
        <dbReference type="ARBA" id="ARBA00022475"/>
    </source>
</evidence>
<keyword evidence="6 12" id="KW-0812">Transmembrane</keyword>
<feature type="transmembrane region" description="Helical" evidence="12">
    <location>
        <begin position="425"/>
        <end position="447"/>
    </location>
</feature>
<dbReference type="RefSeq" id="WP_342112720.1">
    <property type="nucleotide sequence ID" value="NZ_JBCAUN010000001.1"/>
</dbReference>
<dbReference type="PANTHER" id="PTHR30540">
    <property type="entry name" value="OSMOTIC STRESS POTASSIUM TRANSPORTER"/>
    <property type="match status" value="1"/>
</dbReference>
<evidence type="ECO:0000256" key="7">
    <source>
        <dbReference type="ARBA" id="ARBA00022847"/>
    </source>
</evidence>
<comment type="subcellular location">
    <subcellularLocation>
        <location evidence="12">Cell membrane</location>
        <topology evidence="12">Multi-pass membrane protein</topology>
    </subcellularLocation>
    <subcellularLocation>
        <location evidence="1">Membrane</location>
        <topology evidence="1">Multi-pass membrane protein</topology>
    </subcellularLocation>
</comment>
<dbReference type="Pfam" id="PF02705">
    <property type="entry name" value="K_trans"/>
    <property type="match status" value="1"/>
</dbReference>
<keyword evidence="7 12" id="KW-0769">Symport</keyword>
<proteinExistence type="inferred from homology"/>
<evidence type="ECO:0000256" key="8">
    <source>
        <dbReference type="ARBA" id="ARBA00022958"/>
    </source>
</evidence>
<keyword evidence="11 12" id="KW-0472">Membrane</keyword>
<feature type="transmembrane region" description="Helical" evidence="12">
    <location>
        <begin position="343"/>
        <end position="363"/>
    </location>
</feature>
<feature type="transmembrane region" description="Helical" evidence="12">
    <location>
        <begin position="398"/>
        <end position="419"/>
    </location>
</feature>
<comment type="similarity">
    <text evidence="2 12">Belongs to the HAK/KUP transporter (TC 2.A.72) family.</text>
</comment>
<keyword evidence="4 12" id="KW-1003">Cell membrane</keyword>
<name>A0ABU9W2P3_9MICO</name>
<keyword evidence="16" id="KW-1185">Reference proteome</keyword>
<organism evidence="15 16">
    <name type="scientific">Leifsonia stereocauli</name>
    <dbReference type="NCBI Taxonomy" id="3134136"/>
    <lineage>
        <taxon>Bacteria</taxon>
        <taxon>Bacillati</taxon>
        <taxon>Actinomycetota</taxon>
        <taxon>Actinomycetes</taxon>
        <taxon>Micrococcales</taxon>
        <taxon>Microbacteriaceae</taxon>
        <taxon>Leifsonia</taxon>
    </lineage>
</organism>
<comment type="caution">
    <text evidence="15">The sequence shown here is derived from an EMBL/GenBank/DDBJ whole genome shotgun (WGS) entry which is preliminary data.</text>
</comment>
<keyword evidence="8 12" id="KW-0630">Potassium</keyword>
<dbReference type="InterPro" id="IPR053952">
    <property type="entry name" value="K_trans_C"/>
</dbReference>
<feature type="domain" description="K+ potassium transporter C-terminal" evidence="14">
    <location>
        <begin position="482"/>
        <end position="635"/>
    </location>
</feature>
<feature type="transmembrane region" description="Helical" evidence="12">
    <location>
        <begin position="106"/>
        <end position="125"/>
    </location>
</feature>
<evidence type="ECO:0000313" key="15">
    <source>
        <dbReference type="EMBL" id="MEN1946261.1"/>
    </source>
</evidence>
<sequence>MAAAESRFAKTAIVVGALGVVFGDIGTSPIYTIQTAFNPADPHPVPVSIDSVYGIVSLIFWSVTVIVTIAYVGLILRADNEGEGGIMALLTLIGQKMVGGRRRTKMILVGLGIFGASLFFGDSMITPAISVLSAVEGLKVAAPQLADFVIPITLVIIFILFFFQRFGTAAVSRLFGPVMVVWFLTIGAFGILGIAREPEILLALSPTYAVGFAVAHPSIAFFALAAVVLAITGAEALYADLGHFGRLPIARAWLILVFPTCILSYFGQGALILNDRSALSSPFFLLIPGPLQIPMVILATLATVIASQAVITGAFSVARQLVQLGYLPRLRIEHTSASTIGQVYVPIINWILLIAVGVLVLTFRESAALAYAFGMAVTGTITITTTLFLYYARKTWRAPLWLIIGGGGLLLALELLFFAANLTKLVSGAWLPLVIAVVAYLILMTWYRGRQIVTAQREREEGSLDDFLAGLHDGTIAVVRVPGTAIYLNRGRVTTPLAMRSTVEHLGSLHQHVVILAIETAQTPTVPPEERFTTDPLNFSDDGIELVQARFGYMERPDIPEALRALSSDRLEMPLELDDATYFLSTIDLHRGNVPGLARWRKPLFLATARGAADAAQYFDLPRDHTILMGSRVEI</sequence>
<reference evidence="15 16" key="1">
    <citation type="submission" date="2024-03" db="EMBL/GenBank/DDBJ databases">
        <title>YIM 134122 draft genome.</title>
        <authorList>
            <person name="Zuo S."/>
            <person name="Xiong L."/>
        </authorList>
    </citation>
    <scope>NUCLEOTIDE SEQUENCE [LARGE SCALE GENOMIC DNA]</scope>
    <source>
        <strain evidence="15 16">YIM 134122</strain>
    </source>
</reference>
<dbReference type="InterPro" id="IPR023051">
    <property type="entry name" value="Kup"/>
</dbReference>
<evidence type="ECO:0000313" key="16">
    <source>
        <dbReference type="Proteomes" id="UP001425155"/>
    </source>
</evidence>
<keyword evidence="10 12" id="KW-0406">Ion transport</keyword>
<feature type="domain" description="K+ potassium transporter integral membrane" evidence="13">
    <location>
        <begin position="14"/>
        <end position="468"/>
    </location>
</feature>
<dbReference type="InterPro" id="IPR053951">
    <property type="entry name" value="K_trans_N"/>
</dbReference>
<evidence type="ECO:0000256" key="10">
    <source>
        <dbReference type="ARBA" id="ARBA00023065"/>
    </source>
</evidence>
<dbReference type="InterPro" id="IPR003855">
    <property type="entry name" value="K+_transporter"/>
</dbReference>
<evidence type="ECO:0000256" key="9">
    <source>
        <dbReference type="ARBA" id="ARBA00022989"/>
    </source>
</evidence>
<dbReference type="PANTHER" id="PTHR30540:SF79">
    <property type="entry name" value="LOW AFFINITY POTASSIUM TRANSPORT SYSTEM PROTEIN KUP"/>
    <property type="match status" value="1"/>
</dbReference>
<comment type="catalytic activity">
    <reaction evidence="12">
        <text>K(+)(in) + H(+)(in) = K(+)(out) + H(+)(out)</text>
        <dbReference type="Rhea" id="RHEA:28490"/>
        <dbReference type="ChEBI" id="CHEBI:15378"/>
        <dbReference type="ChEBI" id="CHEBI:29103"/>
    </reaction>
</comment>
<feature type="transmembrane region" description="Helical" evidence="12">
    <location>
        <begin position="369"/>
        <end position="391"/>
    </location>
</feature>
<feature type="transmembrane region" description="Helical" evidence="12">
    <location>
        <begin position="12"/>
        <end position="32"/>
    </location>
</feature>
<feature type="transmembrane region" description="Helical" evidence="12">
    <location>
        <begin position="293"/>
        <end position="322"/>
    </location>
</feature>
<evidence type="ECO:0000259" key="13">
    <source>
        <dbReference type="Pfam" id="PF02705"/>
    </source>
</evidence>
<feature type="transmembrane region" description="Helical" evidence="12">
    <location>
        <begin position="207"/>
        <end position="231"/>
    </location>
</feature>
<feature type="transmembrane region" description="Helical" evidence="12">
    <location>
        <begin position="52"/>
        <end position="76"/>
    </location>
</feature>
<dbReference type="EMBL" id="JBCLVG010000001">
    <property type="protein sequence ID" value="MEN1946261.1"/>
    <property type="molecule type" value="Genomic_DNA"/>
</dbReference>
<keyword evidence="3 12" id="KW-0813">Transport</keyword>
<accession>A0ABU9W2P3</accession>
<evidence type="ECO:0000256" key="5">
    <source>
        <dbReference type="ARBA" id="ARBA00022538"/>
    </source>
</evidence>
<feature type="transmembrane region" description="Helical" evidence="12">
    <location>
        <begin position="252"/>
        <end position="273"/>
    </location>
</feature>
<evidence type="ECO:0000256" key="6">
    <source>
        <dbReference type="ARBA" id="ARBA00022692"/>
    </source>
</evidence>
<evidence type="ECO:0000256" key="12">
    <source>
        <dbReference type="HAMAP-Rule" id="MF_01522"/>
    </source>
</evidence>
<dbReference type="HAMAP" id="MF_01522">
    <property type="entry name" value="Kup"/>
    <property type="match status" value="1"/>
</dbReference>
<keyword evidence="5 12" id="KW-0633">Potassium transport</keyword>